<accession>A0A4R3YTY9</accession>
<dbReference type="RefSeq" id="WP_132142154.1">
    <property type="nucleotide sequence ID" value="NZ_SMCS01000002.1"/>
</dbReference>
<gene>
    <name evidence="2" type="ORF">EC912_102271</name>
</gene>
<feature type="transmembrane region" description="Helical" evidence="1">
    <location>
        <begin position="43"/>
        <end position="65"/>
    </location>
</feature>
<name>A0A4R3YTY9_9GAMM</name>
<protein>
    <submittedName>
        <fullName evidence="2">Uncharacterized protein</fullName>
    </submittedName>
</protein>
<keyword evidence="1" id="KW-0472">Membrane</keyword>
<evidence type="ECO:0000313" key="3">
    <source>
        <dbReference type="Proteomes" id="UP000295645"/>
    </source>
</evidence>
<evidence type="ECO:0000256" key="1">
    <source>
        <dbReference type="SAM" id="Phobius"/>
    </source>
</evidence>
<keyword evidence="1" id="KW-0812">Transmembrane</keyword>
<dbReference type="AlphaFoldDB" id="A0A4R3YTY9"/>
<dbReference type="Proteomes" id="UP000295645">
    <property type="component" value="Unassembled WGS sequence"/>
</dbReference>
<reference evidence="2 3" key="1">
    <citation type="submission" date="2019-03" db="EMBL/GenBank/DDBJ databases">
        <title>Above-ground endophytic microbial communities from plants in different locations in the United States.</title>
        <authorList>
            <person name="Frank C."/>
        </authorList>
    </citation>
    <scope>NUCLEOTIDE SEQUENCE [LARGE SCALE GENOMIC DNA]</scope>
    <source>
        <strain evidence="2 3">LP_13_YM</strain>
    </source>
</reference>
<evidence type="ECO:0000313" key="2">
    <source>
        <dbReference type="EMBL" id="TCV95926.1"/>
    </source>
</evidence>
<sequence>MTPKPPKKPRRWHRLHYARRPRDASHDYNDADYDGGNASGGLYLRHVIALGAAIVVIVVVVRWLIG</sequence>
<comment type="caution">
    <text evidence="2">The sequence shown here is derived from an EMBL/GenBank/DDBJ whole genome shotgun (WGS) entry which is preliminary data.</text>
</comment>
<keyword evidence="3" id="KW-1185">Reference proteome</keyword>
<organism evidence="2 3">
    <name type="scientific">Luteibacter rhizovicinus</name>
    <dbReference type="NCBI Taxonomy" id="242606"/>
    <lineage>
        <taxon>Bacteria</taxon>
        <taxon>Pseudomonadati</taxon>
        <taxon>Pseudomonadota</taxon>
        <taxon>Gammaproteobacteria</taxon>
        <taxon>Lysobacterales</taxon>
        <taxon>Rhodanobacteraceae</taxon>
        <taxon>Luteibacter</taxon>
    </lineage>
</organism>
<proteinExistence type="predicted"/>
<dbReference type="EMBL" id="SMCS01000002">
    <property type="protein sequence ID" value="TCV95926.1"/>
    <property type="molecule type" value="Genomic_DNA"/>
</dbReference>
<keyword evidence="1" id="KW-1133">Transmembrane helix</keyword>